<dbReference type="PANTHER" id="PTHR39176">
    <property type="entry name" value="PERIPLASMIC PROTEIN-RELATED"/>
    <property type="match status" value="1"/>
</dbReference>
<dbReference type="InterPro" id="IPR009739">
    <property type="entry name" value="LprI-like_N"/>
</dbReference>
<dbReference type="RefSeq" id="WP_053248273.1">
    <property type="nucleotide sequence ID" value="NZ_LGAP01000002.1"/>
</dbReference>
<evidence type="ECO:0000313" key="3">
    <source>
        <dbReference type="EMBL" id="KOF21335.1"/>
    </source>
</evidence>
<gene>
    <name evidence="3" type="ORF">AC244_08275</name>
</gene>
<evidence type="ECO:0000313" key="4">
    <source>
        <dbReference type="Proteomes" id="UP000037425"/>
    </source>
</evidence>
<dbReference type="PANTHER" id="PTHR39176:SF1">
    <property type="entry name" value="PERIPLASMIC PROTEIN"/>
    <property type="match status" value="1"/>
</dbReference>
<proteinExistence type="predicted"/>
<evidence type="ECO:0000259" key="2">
    <source>
        <dbReference type="Pfam" id="PF07007"/>
    </source>
</evidence>
<dbReference type="OrthoDB" id="7340239at2"/>
<dbReference type="PATRIC" id="fig|106592.7.peg.3318"/>
<feature type="signal peptide" evidence="1">
    <location>
        <begin position="1"/>
        <end position="23"/>
    </location>
</feature>
<comment type="caution">
    <text evidence="3">The sequence shown here is derived from an EMBL/GenBank/DDBJ whole genome shotgun (WGS) entry which is preliminary data.</text>
</comment>
<dbReference type="Proteomes" id="UP000037425">
    <property type="component" value="Unassembled WGS sequence"/>
</dbReference>
<reference evidence="4" key="1">
    <citation type="submission" date="2015-07" db="EMBL/GenBank/DDBJ databases">
        <title>Whole genome sequence of an Ensifer adhaerens strain isolated from a cave pool in the Wind Cave National Park.</title>
        <authorList>
            <person name="Eng W.W.H."/>
            <person name="Gan H.M."/>
            <person name="Barton H.A."/>
            <person name="Savka M.A."/>
        </authorList>
    </citation>
    <scope>NUCLEOTIDE SEQUENCE [LARGE SCALE GENOMIC DNA]</scope>
    <source>
        <strain evidence="4">SD006</strain>
    </source>
</reference>
<organism evidence="3 4">
    <name type="scientific">Ensifer adhaerens</name>
    <name type="common">Sinorhizobium morelense</name>
    <dbReference type="NCBI Taxonomy" id="106592"/>
    <lineage>
        <taxon>Bacteria</taxon>
        <taxon>Pseudomonadati</taxon>
        <taxon>Pseudomonadota</taxon>
        <taxon>Alphaproteobacteria</taxon>
        <taxon>Hyphomicrobiales</taxon>
        <taxon>Rhizobiaceae</taxon>
        <taxon>Sinorhizobium/Ensifer group</taxon>
        <taxon>Ensifer</taxon>
    </lineage>
</organism>
<sequence>MRFPALIFATFVGLTGLAPAAWAEDCANASDQATMNECADKAFKASDTELNALYKQIEARLKDDQDKTKLLVSAQKAWIAFRDAECDFSATGVAGGSVYPMIVLQCRDGLTQNRVKDFKNYLSCEEGDLSCPVPSAN</sequence>
<dbReference type="AlphaFoldDB" id="A0A0L8C365"/>
<keyword evidence="1" id="KW-0732">Signal</keyword>
<dbReference type="EMBL" id="LGAP01000002">
    <property type="protein sequence ID" value="KOF21335.1"/>
    <property type="molecule type" value="Genomic_DNA"/>
</dbReference>
<feature type="domain" description="Lysozyme inhibitor LprI-like N-terminal" evidence="2">
    <location>
        <begin position="26"/>
        <end position="117"/>
    </location>
</feature>
<name>A0A0L8C365_ENSAD</name>
<dbReference type="Pfam" id="PF07007">
    <property type="entry name" value="LprI"/>
    <property type="match status" value="1"/>
</dbReference>
<protein>
    <submittedName>
        <fullName evidence="3">Urease-associated protein</fullName>
    </submittedName>
</protein>
<accession>A0A0L8C365</accession>
<dbReference type="Gene3D" id="1.20.1270.180">
    <property type="match status" value="1"/>
</dbReference>
<evidence type="ECO:0000256" key="1">
    <source>
        <dbReference type="SAM" id="SignalP"/>
    </source>
</evidence>
<feature type="chain" id="PRO_5005581302" evidence="1">
    <location>
        <begin position="24"/>
        <end position="137"/>
    </location>
</feature>